<dbReference type="Gene3D" id="2.60.40.10">
    <property type="entry name" value="Immunoglobulins"/>
    <property type="match status" value="1"/>
</dbReference>
<dbReference type="SUPFAM" id="SSF53590">
    <property type="entry name" value="Nucleoside hydrolase"/>
    <property type="match status" value="1"/>
</dbReference>
<dbReference type="EMBL" id="JBHSPH010000004">
    <property type="protein sequence ID" value="MFC5863322.1"/>
    <property type="molecule type" value="Genomic_DNA"/>
</dbReference>
<dbReference type="InterPro" id="IPR036452">
    <property type="entry name" value="Ribo_hydro-like"/>
</dbReference>
<evidence type="ECO:0000259" key="2">
    <source>
        <dbReference type="Pfam" id="PF21027"/>
    </source>
</evidence>
<organism evidence="3 4">
    <name type="scientific">Acidicapsa dinghuensis</name>
    <dbReference type="NCBI Taxonomy" id="2218256"/>
    <lineage>
        <taxon>Bacteria</taxon>
        <taxon>Pseudomonadati</taxon>
        <taxon>Acidobacteriota</taxon>
        <taxon>Terriglobia</taxon>
        <taxon>Terriglobales</taxon>
        <taxon>Acidobacteriaceae</taxon>
        <taxon>Acidicapsa</taxon>
    </lineage>
</organism>
<comment type="caution">
    <text evidence="3">The sequence shown here is derived from an EMBL/GenBank/DDBJ whole genome shotgun (WGS) entry which is preliminary data.</text>
</comment>
<proteinExistence type="predicted"/>
<dbReference type="Pfam" id="PF07632">
    <property type="entry name" value="Sde182_NH-like"/>
    <property type="match status" value="1"/>
</dbReference>
<keyword evidence="4" id="KW-1185">Reference proteome</keyword>
<gene>
    <name evidence="3" type="ORF">ACFPT7_13545</name>
</gene>
<dbReference type="InterPro" id="IPR013783">
    <property type="entry name" value="Ig-like_fold"/>
</dbReference>
<accession>A0ABW1EJ80</accession>
<protein>
    <submittedName>
        <fullName evidence="3">Nucleoside hydrolase-like domain-containing protein</fullName>
    </submittedName>
</protein>
<dbReference type="Pfam" id="PF21027">
    <property type="entry name" value="Sde0182_C"/>
    <property type="match status" value="1"/>
</dbReference>
<evidence type="ECO:0000313" key="4">
    <source>
        <dbReference type="Proteomes" id="UP001596091"/>
    </source>
</evidence>
<reference evidence="4" key="1">
    <citation type="journal article" date="2019" name="Int. J. Syst. Evol. Microbiol.">
        <title>The Global Catalogue of Microorganisms (GCM) 10K type strain sequencing project: providing services to taxonomists for standard genome sequencing and annotation.</title>
        <authorList>
            <consortium name="The Broad Institute Genomics Platform"/>
            <consortium name="The Broad Institute Genome Sequencing Center for Infectious Disease"/>
            <person name="Wu L."/>
            <person name="Ma J."/>
        </authorList>
    </citation>
    <scope>NUCLEOTIDE SEQUENCE [LARGE SCALE GENOMIC DNA]</scope>
    <source>
        <strain evidence="4">JCM 4087</strain>
    </source>
</reference>
<dbReference type="Proteomes" id="UP001596091">
    <property type="component" value="Unassembled WGS sequence"/>
</dbReference>
<dbReference type="InterPro" id="IPR048527">
    <property type="entry name" value="Sde182_C"/>
</dbReference>
<feature type="domain" description="Cellulose-binding Sde182 nucleoside hydrolase-like" evidence="1">
    <location>
        <begin position="47"/>
        <end position="314"/>
    </location>
</feature>
<dbReference type="Gene3D" id="3.90.245.10">
    <property type="entry name" value="Ribonucleoside hydrolase-like"/>
    <property type="match status" value="1"/>
</dbReference>
<evidence type="ECO:0000259" key="1">
    <source>
        <dbReference type="Pfam" id="PF07632"/>
    </source>
</evidence>
<feature type="domain" description="Cellulose-binding Sde182 C-terminal" evidence="2">
    <location>
        <begin position="409"/>
        <end position="504"/>
    </location>
</feature>
<sequence length="514" mass="56592">MHRLFESISSVRSFVIAFALSTLAVGVVVAQQPVQPQPVDQFSGNPRVAIISDIGNEPDDQMSFVRLLMYSNEFDLEAMIATTSTWQKSASHPETMHQLVHAYGEVRTNLLKHASGWPTAEYLDQHIYAGQHAYGMEATGAGKSSDGSRALAAAIERDDPRPLWICIWGGANTLAQALMDLRASKSAEETKTLISRVRVYSISDQDDAGPWIRREFPNLYYIVTPSRANSDGYYMATWTGISGDRYYRNGEGADPSVVTNEWLDANIRSKGPLGKDYPKFMFIMEGDTPSFLNLIDNGLDARSRPDWGGWGGRYVYLQPYGETHPIWTQGGDEFFRTSSQDAVTGIDGRTHISDQATIWRWRDAFQNDFAARMDWTIHDFAHANHNPQVIVNGSAGTAPLQLTMKAGQTITLDAAGTSDPDHQHLTYKWFTYPEAGLTGTHGADVTLTAAETTKAEVHANSACSAAWIPNLVPCRGSGVIHIILAVTDDGSPQLTSYRRIIVTVQPGTDSAARQ</sequence>
<dbReference type="InterPro" id="IPR011483">
    <property type="entry name" value="Sde182_NH-like"/>
</dbReference>
<dbReference type="RefSeq" id="WP_263341410.1">
    <property type="nucleotide sequence ID" value="NZ_JAGSYH010000007.1"/>
</dbReference>
<evidence type="ECO:0000313" key="3">
    <source>
        <dbReference type="EMBL" id="MFC5863322.1"/>
    </source>
</evidence>
<name>A0ABW1EJ80_9BACT</name>